<dbReference type="InterPro" id="IPR044930">
    <property type="entry name" value="Homing_endonuclease_His-Me"/>
</dbReference>
<dbReference type="InterPro" id="IPR044925">
    <property type="entry name" value="His-Me_finger_sf"/>
</dbReference>
<evidence type="ECO:0000256" key="1">
    <source>
        <dbReference type="SAM" id="MobiDB-lite"/>
    </source>
</evidence>
<dbReference type="EMBL" id="LR797375">
    <property type="protein sequence ID" value="CAB4211467.1"/>
    <property type="molecule type" value="Genomic_DNA"/>
</dbReference>
<dbReference type="EMBL" id="LR797019">
    <property type="protein sequence ID" value="CAB4180982.1"/>
    <property type="molecule type" value="Genomic_DNA"/>
</dbReference>
<reference evidence="5" key="1">
    <citation type="submission" date="2020-05" db="EMBL/GenBank/DDBJ databases">
        <authorList>
            <person name="Chiriac C."/>
            <person name="Salcher M."/>
            <person name="Ghai R."/>
            <person name="Kavagutti S V."/>
        </authorList>
    </citation>
    <scope>NUCLEOTIDE SEQUENCE</scope>
</reference>
<evidence type="ECO:0000313" key="4">
    <source>
        <dbReference type="EMBL" id="CAB4198487.1"/>
    </source>
</evidence>
<dbReference type="Gene3D" id="3.90.75.10">
    <property type="entry name" value="Homing Intron 3 (I-ppo) Encoded Endonuclease, Chain A"/>
    <property type="match status" value="1"/>
</dbReference>
<dbReference type="EMBL" id="LR796861">
    <property type="protein sequence ID" value="CAB4170410.1"/>
    <property type="molecule type" value="Genomic_DNA"/>
</dbReference>
<evidence type="ECO:0000313" key="5">
    <source>
        <dbReference type="EMBL" id="CAB4211467.1"/>
    </source>
</evidence>
<feature type="region of interest" description="Disordered" evidence="1">
    <location>
        <begin position="107"/>
        <end position="141"/>
    </location>
</feature>
<gene>
    <name evidence="3" type="ORF">UFOVP1066_2</name>
    <name evidence="4" type="ORF">UFOVP1315_113</name>
    <name evidence="5" type="ORF">UFOVP1421_74</name>
    <name evidence="6" type="ORF">UFOVP1525_84</name>
    <name evidence="2" type="ORF">UFOVP909_47</name>
</gene>
<evidence type="ECO:0000313" key="2">
    <source>
        <dbReference type="EMBL" id="CAB4170410.1"/>
    </source>
</evidence>
<proteinExistence type="predicted"/>
<evidence type="ECO:0000313" key="3">
    <source>
        <dbReference type="EMBL" id="CAB4180982.1"/>
    </source>
</evidence>
<accession>A0A6J5SCW5</accession>
<evidence type="ECO:0008006" key="7">
    <source>
        <dbReference type="Google" id="ProtNLM"/>
    </source>
</evidence>
<dbReference type="GO" id="GO:0004519">
    <property type="term" value="F:endonuclease activity"/>
    <property type="evidence" value="ECO:0007669"/>
    <property type="project" value="InterPro"/>
</dbReference>
<evidence type="ECO:0000313" key="6">
    <source>
        <dbReference type="EMBL" id="CAB5238573.1"/>
    </source>
</evidence>
<dbReference type="SUPFAM" id="SSF54060">
    <property type="entry name" value="His-Me finger endonucleases"/>
    <property type="match status" value="1"/>
</dbReference>
<sequence>MIKVEEWIFESREARSAHLDMNDPCIERGGNSTVHRGVLAQYLDTNMPEKIDLCHYCGNGKCSNPKHLYWGTRKENIEDAKRHGTWSNQWDRLVEKVGIEAAREHMKNIGNPAKAGAGNKGKPKSEEHKRNISKSLTAPMA</sequence>
<dbReference type="EMBL" id="LR798454">
    <property type="protein sequence ID" value="CAB5238573.1"/>
    <property type="molecule type" value="Genomic_DNA"/>
</dbReference>
<organism evidence="5">
    <name type="scientific">uncultured Caudovirales phage</name>
    <dbReference type="NCBI Taxonomy" id="2100421"/>
    <lineage>
        <taxon>Viruses</taxon>
        <taxon>Duplodnaviria</taxon>
        <taxon>Heunggongvirae</taxon>
        <taxon>Uroviricota</taxon>
        <taxon>Caudoviricetes</taxon>
        <taxon>Peduoviridae</taxon>
        <taxon>Maltschvirus</taxon>
        <taxon>Maltschvirus maltsch</taxon>
    </lineage>
</organism>
<protein>
    <recommendedName>
        <fullName evidence="7">HNH nuclease</fullName>
    </recommendedName>
</protein>
<dbReference type="EMBL" id="LR797272">
    <property type="protein sequence ID" value="CAB4198487.1"/>
    <property type="molecule type" value="Genomic_DNA"/>
</dbReference>
<name>A0A6J5SCW5_9CAUD</name>